<dbReference type="Proteomes" id="UP000062160">
    <property type="component" value="Unassembled WGS sequence"/>
</dbReference>
<dbReference type="STRING" id="224999.GCA_001485475_00650"/>
<gene>
    <name evidence="1" type="ORF">TSYNT_623</name>
</gene>
<organism evidence="1">
    <name type="scientific">Tepidanaerobacter syntrophicus</name>
    <dbReference type="NCBI Taxonomy" id="224999"/>
    <lineage>
        <taxon>Bacteria</taxon>
        <taxon>Bacillati</taxon>
        <taxon>Bacillota</taxon>
        <taxon>Clostridia</taxon>
        <taxon>Thermosediminibacterales</taxon>
        <taxon>Tepidanaerobacteraceae</taxon>
        <taxon>Tepidanaerobacter</taxon>
    </lineage>
</organism>
<evidence type="ECO:0000313" key="2">
    <source>
        <dbReference type="Proteomes" id="UP000062160"/>
    </source>
</evidence>
<dbReference type="EMBL" id="DF977000">
    <property type="protein sequence ID" value="GAQ24644.1"/>
    <property type="molecule type" value="Genomic_DNA"/>
</dbReference>
<proteinExistence type="predicted"/>
<evidence type="ECO:0000313" key="1">
    <source>
        <dbReference type="EMBL" id="GAQ24644.1"/>
    </source>
</evidence>
<name>A0A0U9HFI2_9FIRM</name>
<protein>
    <submittedName>
        <fullName evidence="1">Uncharacterized protein</fullName>
    </submittedName>
</protein>
<reference evidence="1" key="1">
    <citation type="journal article" date="2016" name="Genome Announc.">
        <title>Draft Genome Sequence of the Syntrophic Lactate-Degrading Bacterium Tepidanaerobacter syntrophicus JLT.</title>
        <authorList>
            <person name="Matsuura N."/>
            <person name="Ohashi A."/>
            <person name="Tourlousse D.M."/>
            <person name="Sekiguchi Y."/>
        </authorList>
    </citation>
    <scope>NUCLEOTIDE SEQUENCE [LARGE SCALE GENOMIC DNA]</scope>
    <source>
        <strain evidence="1">JL</strain>
    </source>
</reference>
<keyword evidence="2" id="KW-1185">Reference proteome</keyword>
<sequence>MGHKKLILGRLVILGLMILLPKPYINGVKYNFCKIKVKDKIQSLAFYFCCRCKIKG</sequence>
<dbReference type="AlphaFoldDB" id="A0A0U9HFI2"/>
<accession>A0A0U9HFI2</accession>